<feature type="coiled-coil region" evidence="4">
    <location>
        <begin position="184"/>
        <end position="211"/>
    </location>
</feature>
<dbReference type="GO" id="GO:0005634">
    <property type="term" value="C:nucleus"/>
    <property type="evidence" value="ECO:0007669"/>
    <property type="project" value="TreeGrafter"/>
</dbReference>
<dbReference type="GO" id="GO:0008757">
    <property type="term" value="F:S-adenosylmethionine-dependent methyltransferase activity"/>
    <property type="evidence" value="ECO:0007669"/>
    <property type="project" value="UniProtKB-ARBA"/>
</dbReference>
<dbReference type="GO" id="GO:0005737">
    <property type="term" value="C:cytoplasm"/>
    <property type="evidence" value="ECO:0007669"/>
    <property type="project" value="TreeGrafter"/>
</dbReference>
<proteinExistence type="predicted"/>
<dbReference type="SUPFAM" id="SSF48452">
    <property type="entry name" value="TPR-like"/>
    <property type="match status" value="1"/>
</dbReference>
<dbReference type="InterPro" id="IPR011990">
    <property type="entry name" value="TPR-like_helical_dom_sf"/>
</dbReference>
<dbReference type="GO" id="GO:0008276">
    <property type="term" value="F:protein methyltransferase activity"/>
    <property type="evidence" value="ECO:0007669"/>
    <property type="project" value="UniProtKB-ARBA"/>
</dbReference>
<dbReference type="PROSITE" id="PS50280">
    <property type="entry name" value="SET"/>
    <property type="match status" value="1"/>
</dbReference>
<dbReference type="AlphaFoldDB" id="A0A034WE80"/>
<feature type="domain" description="SET" evidence="5">
    <location>
        <begin position="221"/>
        <end position="533"/>
    </location>
</feature>
<dbReference type="GO" id="GO:0008170">
    <property type="term" value="F:N-methyltransferase activity"/>
    <property type="evidence" value="ECO:0007669"/>
    <property type="project" value="UniProtKB-ARBA"/>
</dbReference>
<dbReference type="Gene3D" id="1.10.220.160">
    <property type="match status" value="1"/>
</dbReference>
<dbReference type="EMBL" id="GAKP01006502">
    <property type="protein sequence ID" value="JAC52450.1"/>
    <property type="molecule type" value="Transcribed_RNA"/>
</dbReference>
<dbReference type="SUPFAM" id="SSF82199">
    <property type="entry name" value="SET domain"/>
    <property type="match status" value="1"/>
</dbReference>
<evidence type="ECO:0000256" key="2">
    <source>
        <dbReference type="ARBA" id="ARBA00022679"/>
    </source>
</evidence>
<dbReference type="PANTHER" id="PTHR46165:SF2">
    <property type="entry name" value="SET AND MYND DOMAIN-CONTAINING PROTEIN 4"/>
    <property type="match status" value="1"/>
</dbReference>
<evidence type="ECO:0000256" key="1">
    <source>
        <dbReference type="ARBA" id="ARBA00022603"/>
    </source>
</evidence>
<evidence type="ECO:0000313" key="6">
    <source>
        <dbReference type="EMBL" id="JAC52450.1"/>
    </source>
</evidence>
<protein>
    <submittedName>
        <fullName evidence="6">SET and MYND domain-containing protein 4</fullName>
    </submittedName>
</protein>
<dbReference type="OrthoDB" id="62495at2759"/>
<gene>
    <name evidence="6" type="primary">SMYD4</name>
</gene>
<evidence type="ECO:0000259" key="5">
    <source>
        <dbReference type="PROSITE" id="PS50280"/>
    </source>
</evidence>
<evidence type="ECO:0000256" key="4">
    <source>
        <dbReference type="SAM" id="Coils"/>
    </source>
</evidence>
<dbReference type="Gene3D" id="6.10.140.2220">
    <property type="match status" value="1"/>
</dbReference>
<keyword evidence="4" id="KW-0175">Coiled coil</keyword>
<dbReference type="GO" id="GO:0032259">
    <property type="term" value="P:methylation"/>
    <property type="evidence" value="ECO:0007669"/>
    <property type="project" value="UniProtKB-KW"/>
</dbReference>
<name>A0A034WE80_BACDO</name>
<accession>A0A034WE80</accession>
<dbReference type="InterPro" id="IPR052097">
    <property type="entry name" value="SET-MYND_domain_protein"/>
</dbReference>
<dbReference type="PANTHER" id="PTHR46165">
    <property type="entry name" value="SET AND MYND DOMAIN-CONTAINING PROTEIN 4"/>
    <property type="match status" value="1"/>
</dbReference>
<dbReference type="Gene3D" id="2.170.270.10">
    <property type="entry name" value="SET domain"/>
    <property type="match status" value="1"/>
</dbReference>
<reference evidence="6" key="1">
    <citation type="journal article" date="2014" name="BMC Genomics">
        <title>Characterizing the developmental transcriptome of the oriental fruit fly, Bactrocera dorsalis (Diptera: Tephritidae) through comparative genomic analysis with Drosophila melanogaster utilizing modENCODE datasets.</title>
        <authorList>
            <person name="Geib S.M."/>
            <person name="Calla B."/>
            <person name="Hall B."/>
            <person name="Hou S."/>
            <person name="Manoukis N.C."/>
        </authorList>
    </citation>
    <scope>NUCLEOTIDE SEQUENCE</scope>
    <source>
        <strain evidence="6">Punador</strain>
    </source>
</reference>
<dbReference type="Gene3D" id="1.25.40.10">
    <property type="entry name" value="Tetratricopeptide repeat domain"/>
    <property type="match status" value="1"/>
</dbReference>
<dbReference type="InterPro" id="IPR046341">
    <property type="entry name" value="SET_dom_sf"/>
</dbReference>
<dbReference type="InterPro" id="IPR001214">
    <property type="entry name" value="SET_dom"/>
</dbReference>
<evidence type="ECO:0000256" key="3">
    <source>
        <dbReference type="ARBA" id="ARBA00022691"/>
    </source>
</evidence>
<sequence>MEKYSFSELLAYQVSNTKIVNSENELSIILDIKNNQNFPTNRRMSSAWLKAIKSTHQRNSSYIQHVNQSAIRLREEGNNFYSSKSGSKFDNMINAAQRYTEAIFAAIGNTEALALAYANRAMALQELEYYQQAYDDCVCALETNHYPVKLLHKIKMRQAFCAYYLKDSEKLKKHLEELEKSTLNENFTQRVKELQKGLKNLDEETKIKTEETINTVLQLKEFTEVKTDTKVATRGRYMIAKNAIKSGEVIFSERISSFVPVDGCQICQQCGAMLIIPIPCHDCDCSIIYCSLKCRRNHKNVHQYECTGYLCRLFEQIGISHLALRVVLEDFPAILPIVSYETDIYKLWQTLITSDGSLYTKTYVNYIQTLQMVTHMQKMSLPNKLWFALVADLLVVYLKDYTNFFAITNKTKLKQCDWESIVSALIFRHIGQFIVNAHTCSSISPTNYDVSSTTNRFGILLVPHIWTKPFHLQRGMLHSFSETKEVSAANLPYLSICNHACGPTLRPKFSGRNFYALADSSIEKGAEIFNSYTVTYKNSLRNNRRAYLKEIYHFNCTCTYCQKPDPDKSYLKYHVYKCRNPTCGEKFVPTDKQDVSAALHWWQVENGGVSCTFCSEEQNVEWFMKFTELLENTNNAQTRLGLFRIYDIVDSFLVDFHTLKMEMGNDLMKMLIKSYNAGVKYNTFELNKLVSILNFCQRATIDRWGLQSLEYVTKMSVLWDFIAVGAYQSTQLELKTMLKALDVVSDEYKQVFLNYYNDYLQNK</sequence>
<keyword evidence="2" id="KW-0808">Transferase</keyword>
<organism evidence="6">
    <name type="scientific">Bactrocera dorsalis</name>
    <name type="common">Oriental fruit fly</name>
    <name type="synonym">Dacus dorsalis</name>
    <dbReference type="NCBI Taxonomy" id="27457"/>
    <lineage>
        <taxon>Eukaryota</taxon>
        <taxon>Metazoa</taxon>
        <taxon>Ecdysozoa</taxon>
        <taxon>Arthropoda</taxon>
        <taxon>Hexapoda</taxon>
        <taxon>Insecta</taxon>
        <taxon>Pterygota</taxon>
        <taxon>Neoptera</taxon>
        <taxon>Endopterygota</taxon>
        <taxon>Diptera</taxon>
        <taxon>Brachycera</taxon>
        <taxon>Muscomorpha</taxon>
        <taxon>Tephritoidea</taxon>
        <taxon>Tephritidae</taxon>
        <taxon>Bactrocera</taxon>
        <taxon>Bactrocera</taxon>
    </lineage>
</organism>
<dbReference type="GO" id="GO:0042826">
    <property type="term" value="F:histone deacetylase binding"/>
    <property type="evidence" value="ECO:0007669"/>
    <property type="project" value="TreeGrafter"/>
</dbReference>
<keyword evidence="3" id="KW-0949">S-adenosyl-L-methionine</keyword>
<keyword evidence="1" id="KW-0489">Methyltransferase</keyword>